<reference evidence="1 2" key="1">
    <citation type="journal article" date="2019" name="Commun. Biol.">
        <title>The bagworm genome reveals a unique fibroin gene that provides high tensile strength.</title>
        <authorList>
            <person name="Kono N."/>
            <person name="Nakamura H."/>
            <person name="Ohtoshi R."/>
            <person name="Tomita M."/>
            <person name="Numata K."/>
            <person name="Arakawa K."/>
        </authorList>
    </citation>
    <scope>NUCLEOTIDE SEQUENCE [LARGE SCALE GENOMIC DNA]</scope>
</reference>
<sequence length="109" mass="12423">MPVTYEWTDGRDETIRIPFLPFWLGILKSSNSYRPGRISHILQVTIRLGAVQAQSGQREHTYRSRAACRSRRHCTIRRLRAEGRASKANKLIVFIQMNVRDAAGAAARS</sequence>
<organism evidence="1 2">
    <name type="scientific">Eumeta variegata</name>
    <name type="common">Bagworm moth</name>
    <name type="synonym">Eumeta japonica</name>
    <dbReference type="NCBI Taxonomy" id="151549"/>
    <lineage>
        <taxon>Eukaryota</taxon>
        <taxon>Metazoa</taxon>
        <taxon>Ecdysozoa</taxon>
        <taxon>Arthropoda</taxon>
        <taxon>Hexapoda</taxon>
        <taxon>Insecta</taxon>
        <taxon>Pterygota</taxon>
        <taxon>Neoptera</taxon>
        <taxon>Endopterygota</taxon>
        <taxon>Lepidoptera</taxon>
        <taxon>Glossata</taxon>
        <taxon>Ditrysia</taxon>
        <taxon>Tineoidea</taxon>
        <taxon>Psychidae</taxon>
        <taxon>Oiketicinae</taxon>
        <taxon>Eumeta</taxon>
    </lineage>
</organism>
<dbReference type="Proteomes" id="UP000299102">
    <property type="component" value="Unassembled WGS sequence"/>
</dbReference>
<dbReference type="EMBL" id="BGZK01000352">
    <property type="protein sequence ID" value="GBP38625.1"/>
    <property type="molecule type" value="Genomic_DNA"/>
</dbReference>
<comment type="caution">
    <text evidence="1">The sequence shown here is derived from an EMBL/GenBank/DDBJ whole genome shotgun (WGS) entry which is preliminary data.</text>
</comment>
<protein>
    <submittedName>
        <fullName evidence="1">Uncharacterized protein</fullName>
    </submittedName>
</protein>
<keyword evidence="2" id="KW-1185">Reference proteome</keyword>
<gene>
    <name evidence="1" type="ORF">EVAR_27811_1</name>
</gene>
<dbReference type="AlphaFoldDB" id="A0A4C1VLJ1"/>
<proteinExistence type="predicted"/>
<accession>A0A4C1VLJ1</accession>
<evidence type="ECO:0000313" key="1">
    <source>
        <dbReference type="EMBL" id="GBP38625.1"/>
    </source>
</evidence>
<evidence type="ECO:0000313" key="2">
    <source>
        <dbReference type="Proteomes" id="UP000299102"/>
    </source>
</evidence>
<name>A0A4C1VLJ1_EUMVA</name>